<dbReference type="CDD" id="cd06174">
    <property type="entry name" value="MFS"/>
    <property type="match status" value="1"/>
</dbReference>
<dbReference type="InterPro" id="IPR036259">
    <property type="entry name" value="MFS_trans_sf"/>
</dbReference>
<dbReference type="Gene3D" id="1.20.1250.20">
    <property type="entry name" value="MFS general substrate transporter like domains"/>
    <property type="match status" value="2"/>
</dbReference>
<dbReference type="InterPro" id="IPR020846">
    <property type="entry name" value="MFS_dom"/>
</dbReference>
<comment type="caution">
    <text evidence="6">The sequence shown here is derived from an EMBL/GenBank/DDBJ whole genome shotgun (WGS) entry which is preliminary data.</text>
</comment>
<feature type="transmembrane region" description="Helical" evidence="4">
    <location>
        <begin position="43"/>
        <end position="64"/>
    </location>
</feature>
<proteinExistence type="predicted"/>
<reference evidence="6" key="1">
    <citation type="journal article" date="2014" name="Int. J. Syst. Evol. Microbiol.">
        <title>Complete genome sequence of Corynebacterium casei LMG S-19264T (=DSM 44701T), isolated from a smear-ripened cheese.</title>
        <authorList>
            <consortium name="US DOE Joint Genome Institute (JGI-PGF)"/>
            <person name="Walter F."/>
            <person name="Albersmeier A."/>
            <person name="Kalinowski J."/>
            <person name="Ruckert C."/>
        </authorList>
    </citation>
    <scope>NUCLEOTIDE SEQUENCE</scope>
    <source>
        <strain evidence="6">NBRC 108769</strain>
    </source>
</reference>
<evidence type="ECO:0000313" key="6">
    <source>
        <dbReference type="EMBL" id="GLR18021.1"/>
    </source>
</evidence>
<feature type="domain" description="Major facilitator superfamily (MFS) profile" evidence="5">
    <location>
        <begin position="10"/>
        <end position="416"/>
    </location>
</feature>
<dbReference type="AlphaFoldDB" id="A0AA37SSK4"/>
<reference evidence="6" key="2">
    <citation type="submission" date="2023-01" db="EMBL/GenBank/DDBJ databases">
        <title>Draft genome sequence of Portibacter lacus strain NBRC 108769.</title>
        <authorList>
            <person name="Sun Q."/>
            <person name="Mori K."/>
        </authorList>
    </citation>
    <scope>NUCLEOTIDE SEQUENCE</scope>
    <source>
        <strain evidence="6">NBRC 108769</strain>
    </source>
</reference>
<keyword evidence="1 4" id="KW-0812">Transmembrane</keyword>
<dbReference type="RefSeq" id="WP_235291696.1">
    <property type="nucleotide sequence ID" value="NZ_BSOH01000014.1"/>
</dbReference>
<dbReference type="EMBL" id="BSOH01000014">
    <property type="protein sequence ID" value="GLR18021.1"/>
    <property type="molecule type" value="Genomic_DNA"/>
</dbReference>
<dbReference type="Pfam" id="PF07690">
    <property type="entry name" value="MFS_1"/>
    <property type="match status" value="1"/>
</dbReference>
<accession>A0AA37SSK4</accession>
<dbReference type="InterPro" id="IPR011701">
    <property type="entry name" value="MFS"/>
</dbReference>
<protein>
    <submittedName>
        <fullName evidence="6">MFS transporter</fullName>
    </submittedName>
</protein>
<keyword evidence="3 4" id="KW-0472">Membrane</keyword>
<feature type="transmembrane region" description="Helical" evidence="4">
    <location>
        <begin position="321"/>
        <end position="343"/>
    </location>
</feature>
<feature type="transmembrane region" description="Helical" evidence="4">
    <location>
        <begin position="144"/>
        <end position="164"/>
    </location>
</feature>
<evidence type="ECO:0000256" key="4">
    <source>
        <dbReference type="SAM" id="Phobius"/>
    </source>
</evidence>
<feature type="transmembrane region" description="Helical" evidence="4">
    <location>
        <begin position="221"/>
        <end position="246"/>
    </location>
</feature>
<evidence type="ECO:0000256" key="1">
    <source>
        <dbReference type="ARBA" id="ARBA00022692"/>
    </source>
</evidence>
<feature type="transmembrane region" description="Helical" evidence="4">
    <location>
        <begin position="294"/>
        <end position="315"/>
    </location>
</feature>
<name>A0AA37SSK4_9BACT</name>
<keyword evidence="7" id="KW-1185">Reference proteome</keyword>
<evidence type="ECO:0000256" key="2">
    <source>
        <dbReference type="ARBA" id="ARBA00022989"/>
    </source>
</evidence>
<feature type="transmembrane region" description="Helical" evidence="4">
    <location>
        <begin position="180"/>
        <end position="200"/>
    </location>
</feature>
<dbReference type="SUPFAM" id="SSF103473">
    <property type="entry name" value="MFS general substrate transporter"/>
    <property type="match status" value="1"/>
</dbReference>
<feature type="transmembrane region" description="Helical" evidence="4">
    <location>
        <begin position="389"/>
        <end position="411"/>
    </location>
</feature>
<evidence type="ECO:0000259" key="5">
    <source>
        <dbReference type="PROSITE" id="PS50850"/>
    </source>
</evidence>
<dbReference type="Proteomes" id="UP001156666">
    <property type="component" value="Unassembled WGS sequence"/>
</dbReference>
<evidence type="ECO:0000256" key="3">
    <source>
        <dbReference type="ARBA" id="ARBA00023136"/>
    </source>
</evidence>
<sequence length="419" mass="45709">MQNKQPFYNILLLILAGEAVFILPFVLVRIFRPTVLDLFELTNLELGLCFSVYGVVAIIAYFFGGIVADRFSPGKLMGIALILTAAGGLVMATYPQLGTLRMLYGYWGFTTIFLFWAAMIKATRMWGGADRQGKAFGFLDGGRGLVAAGFGSLGLAVLGLFVIGDMEALPMADRKEAFQYLIWTFSGVVALIGLITFFFLKESKESKDIEVKKQKMSLKDFPVLLRMRVVWLLMVIILTGYCGYKITDIFSLYAKDVMLYDEIKAAGIGTMLLYIRPILGIVIGFLADRSASSLWLAIGFGVMTLGALVLASGIIGPSLVLVFGLSIFATSLGVYAIRSLYFAIMEEGNIPLALTGTAVGIASLIGYTPDVFMGPLIGVLLDNNPGELGHQYVFGFMAVMGLIGGITTLYFRKYYTKKV</sequence>
<dbReference type="PROSITE" id="PS50850">
    <property type="entry name" value="MFS"/>
    <property type="match status" value="1"/>
</dbReference>
<organism evidence="6 7">
    <name type="scientific">Portibacter lacus</name>
    <dbReference type="NCBI Taxonomy" id="1099794"/>
    <lineage>
        <taxon>Bacteria</taxon>
        <taxon>Pseudomonadati</taxon>
        <taxon>Bacteroidota</taxon>
        <taxon>Saprospiria</taxon>
        <taxon>Saprospirales</taxon>
        <taxon>Haliscomenobacteraceae</taxon>
        <taxon>Portibacter</taxon>
    </lineage>
</organism>
<gene>
    <name evidence="6" type="ORF">GCM10007940_26360</name>
</gene>
<feature type="transmembrane region" description="Helical" evidence="4">
    <location>
        <begin position="266"/>
        <end position="287"/>
    </location>
</feature>
<feature type="transmembrane region" description="Helical" evidence="4">
    <location>
        <begin position="7"/>
        <end position="31"/>
    </location>
</feature>
<feature type="transmembrane region" description="Helical" evidence="4">
    <location>
        <begin position="350"/>
        <end position="369"/>
    </location>
</feature>
<evidence type="ECO:0000313" key="7">
    <source>
        <dbReference type="Proteomes" id="UP001156666"/>
    </source>
</evidence>
<dbReference type="GO" id="GO:0022857">
    <property type="term" value="F:transmembrane transporter activity"/>
    <property type="evidence" value="ECO:0007669"/>
    <property type="project" value="InterPro"/>
</dbReference>
<feature type="transmembrane region" description="Helical" evidence="4">
    <location>
        <begin position="76"/>
        <end position="97"/>
    </location>
</feature>
<keyword evidence="2 4" id="KW-1133">Transmembrane helix</keyword>
<feature type="transmembrane region" description="Helical" evidence="4">
    <location>
        <begin position="103"/>
        <end position="123"/>
    </location>
</feature>